<dbReference type="SUPFAM" id="SSF51735">
    <property type="entry name" value="NAD(P)-binding Rossmann-fold domains"/>
    <property type="match status" value="1"/>
</dbReference>
<feature type="domain" description="NAD(P)-binding" evidence="2">
    <location>
        <begin position="5"/>
        <end position="310"/>
    </location>
</feature>
<evidence type="ECO:0000259" key="2">
    <source>
        <dbReference type="Pfam" id="PF16363"/>
    </source>
</evidence>
<reference evidence="3 4" key="1">
    <citation type="journal article" date="2016" name="Nat. Commun.">
        <title>Thousands of microbial genomes shed light on interconnected biogeochemical processes in an aquifer system.</title>
        <authorList>
            <person name="Anantharaman K."/>
            <person name="Brown C.T."/>
            <person name="Hug L.A."/>
            <person name="Sharon I."/>
            <person name="Castelle C.J."/>
            <person name="Probst A.J."/>
            <person name="Thomas B.C."/>
            <person name="Singh A."/>
            <person name="Wilkins M.J."/>
            <person name="Karaoz U."/>
            <person name="Brodie E.L."/>
            <person name="Williams K.H."/>
            <person name="Hubbard S.S."/>
            <person name="Banfield J.F."/>
        </authorList>
    </citation>
    <scope>NUCLEOTIDE SEQUENCE [LARGE SCALE GENOMIC DNA]</scope>
</reference>
<evidence type="ECO:0000256" key="1">
    <source>
        <dbReference type="SAM" id="MobiDB-lite"/>
    </source>
</evidence>
<dbReference type="PANTHER" id="PTHR43000">
    <property type="entry name" value="DTDP-D-GLUCOSE 4,6-DEHYDRATASE-RELATED"/>
    <property type="match status" value="1"/>
</dbReference>
<comment type="caution">
    <text evidence="3">The sequence shown here is derived from an EMBL/GenBank/DDBJ whole genome shotgun (WGS) entry which is preliminary data.</text>
</comment>
<organism evidence="3 4">
    <name type="scientific">Candidatus Komeilibacteria bacterium RIFCSPHIGHO2_01_FULL_52_14</name>
    <dbReference type="NCBI Taxonomy" id="1798549"/>
    <lineage>
        <taxon>Bacteria</taxon>
        <taxon>Candidatus Komeiliibacteriota</taxon>
    </lineage>
</organism>
<dbReference type="EMBL" id="MHKK01000015">
    <property type="protein sequence ID" value="OGY90194.1"/>
    <property type="molecule type" value="Genomic_DNA"/>
</dbReference>
<feature type="region of interest" description="Disordered" evidence="1">
    <location>
        <begin position="316"/>
        <end position="339"/>
    </location>
</feature>
<dbReference type="InterPro" id="IPR036291">
    <property type="entry name" value="NAD(P)-bd_dom_sf"/>
</dbReference>
<dbReference type="InterPro" id="IPR016040">
    <property type="entry name" value="NAD(P)-bd_dom"/>
</dbReference>
<protein>
    <recommendedName>
        <fullName evidence="2">NAD(P)-binding domain-containing protein</fullName>
    </recommendedName>
</protein>
<evidence type="ECO:0000313" key="4">
    <source>
        <dbReference type="Proteomes" id="UP000177817"/>
    </source>
</evidence>
<accession>A0A1G2BLY9</accession>
<evidence type="ECO:0000313" key="3">
    <source>
        <dbReference type="EMBL" id="OGY90194.1"/>
    </source>
</evidence>
<dbReference type="AlphaFoldDB" id="A0A1G2BLY9"/>
<sequence>MSILFVTGCNSFIGEKLCQRLLSEGHEVHGLVTHESHAKVEGVKTHRSDLMNFTGIQNILEEVKPEFIVHLAARTEVEKSFYEPVDFSLINYGGSVNLIEKAKHLENLKLFIFASTMETYGEVHTKEEVLDPKVKKLPFDENTPQRPNAPYSVAKIGVEYYLRYAKRAYNFPFTAFRQTNSYGRHDNDFFVVEQIITQMLKNPDEVRFGYKHPWRNFLYIDDLIDLYTKAMSHPEKVNGEFFCTGPANAIRIEDLATKIAEMLGYEGKILWDTKPERVGEIYYLNSTPEKAYRVLGWKPKTSLDEGLKKTINQWKSKLSQKKSSAYTSSPHRGLEKTFE</sequence>
<proteinExistence type="predicted"/>
<name>A0A1G2BLY9_9BACT</name>
<dbReference type="Pfam" id="PF16363">
    <property type="entry name" value="GDP_Man_Dehyd"/>
    <property type="match status" value="1"/>
</dbReference>
<dbReference type="Gene3D" id="3.40.50.720">
    <property type="entry name" value="NAD(P)-binding Rossmann-like Domain"/>
    <property type="match status" value="1"/>
</dbReference>
<dbReference type="Proteomes" id="UP000177817">
    <property type="component" value="Unassembled WGS sequence"/>
</dbReference>
<gene>
    <name evidence="3" type="ORF">A2677_04160</name>
</gene>